<feature type="compositionally biased region" description="Basic residues" evidence="1">
    <location>
        <begin position="316"/>
        <end position="334"/>
    </location>
</feature>
<dbReference type="PANTHER" id="PTHR11603">
    <property type="entry name" value="AAA FAMILY ATPASE"/>
    <property type="match status" value="1"/>
</dbReference>
<feature type="compositionally biased region" description="Pro residues" evidence="1">
    <location>
        <begin position="336"/>
        <end position="348"/>
    </location>
</feature>
<organism evidence="2 3">
    <name type="scientific">Anthostomella pinea</name>
    <dbReference type="NCBI Taxonomy" id="933095"/>
    <lineage>
        <taxon>Eukaryota</taxon>
        <taxon>Fungi</taxon>
        <taxon>Dikarya</taxon>
        <taxon>Ascomycota</taxon>
        <taxon>Pezizomycotina</taxon>
        <taxon>Sordariomycetes</taxon>
        <taxon>Xylariomycetidae</taxon>
        <taxon>Xylariales</taxon>
        <taxon>Xylariaceae</taxon>
        <taxon>Anthostomella</taxon>
    </lineage>
</organism>
<sequence length="480" mass="51523">MTDEDLLQKVHGLGDLGLAALLCLISREHCIISTEPASLDDLAAELQLVASQTFDLTPIIVGCTPQTTLDEFAAAIQLPQQPNANASTPHSTSPLRTRGADSYFHAHPHHQNNNHGHGGSGGGNGNGNGGGSGGNSSTHLQHHHATPLRALSPISPSLNTPSYATPTPQIAPVVLAKNLDRAPKAVQIQALELLRTRRIFTRTSVQTCPKQFLFVAVLGAGARLTPHLNDFFYIAHWHDPEDGFAHLEEEEEEREGEDEGGYGGGGLGDEHGDRDDAASLESGSSVIHRRSRKQSDGRRTSTAGMGTPTAADWTRNHGHTQNHSHNHNSTHKHPTTPGPPAADEPPIPTLTEPDITTLSHLSQTIAVDIEVQRYQMNIISHLRLHRAVAPGGTSVPPLATHHFSALLRSLAALHGLDYATPALVGLAARKIYLHRIRVVEPQRERSMQWGSDLAAVEALLRDVGPEDVIEDVLGLVAPPL</sequence>
<gene>
    <name evidence="2" type="ORF">KHLLAP_LOCUS8182</name>
</gene>
<evidence type="ECO:0000256" key="1">
    <source>
        <dbReference type="SAM" id="MobiDB-lite"/>
    </source>
</evidence>
<reference evidence="2" key="1">
    <citation type="submission" date="2023-10" db="EMBL/GenBank/DDBJ databases">
        <authorList>
            <person name="Hackl T."/>
        </authorList>
    </citation>
    <scope>NUCLEOTIDE SEQUENCE</scope>
</reference>
<feature type="region of interest" description="Disordered" evidence="1">
    <location>
        <begin position="82"/>
        <end position="146"/>
    </location>
</feature>
<feature type="compositionally biased region" description="Acidic residues" evidence="1">
    <location>
        <begin position="248"/>
        <end position="260"/>
    </location>
</feature>
<dbReference type="EMBL" id="CAUWAG010000010">
    <property type="protein sequence ID" value="CAJ2507714.1"/>
    <property type="molecule type" value="Genomic_DNA"/>
</dbReference>
<evidence type="ECO:0000313" key="3">
    <source>
        <dbReference type="Proteomes" id="UP001295740"/>
    </source>
</evidence>
<keyword evidence="3" id="KW-1185">Reference proteome</keyword>
<proteinExistence type="predicted"/>
<name>A0AAI8VMN7_9PEZI</name>
<dbReference type="InterPro" id="IPR052041">
    <property type="entry name" value="Nucleic_acid_metab_PIN/TRAM"/>
</dbReference>
<feature type="compositionally biased region" description="Gly residues" evidence="1">
    <location>
        <begin position="116"/>
        <end position="134"/>
    </location>
</feature>
<protein>
    <submittedName>
        <fullName evidence="2">Uu.00g089000.m01.CDS01</fullName>
    </submittedName>
</protein>
<dbReference type="Gene3D" id="1.10.8.80">
    <property type="entry name" value="Magnesium chelatase subunit I, C-Terminal domain"/>
    <property type="match status" value="1"/>
</dbReference>
<evidence type="ECO:0000313" key="2">
    <source>
        <dbReference type="EMBL" id="CAJ2507714.1"/>
    </source>
</evidence>
<dbReference type="Proteomes" id="UP001295740">
    <property type="component" value="Unassembled WGS sequence"/>
</dbReference>
<accession>A0AAI8VMN7</accession>
<feature type="compositionally biased region" description="Polar residues" evidence="1">
    <location>
        <begin position="82"/>
        <end position="95"/>
    </location>
</feature>
<feature type="compositionally biased region" description="Basic and acidic residues" evidence="1">
    <location>
        <begin position="268"/>
        <end position="277"/>
    </location>
</feature>
<dbReference type="PANTHER" id="PTHR11603:SF132">
    <property type="entry name" value="C2H2-TYPE DOMAIN-CONTAINING PROTEIN"/>
    <property type="match status" value="1"/>
</dbReference>
<comment type="caution">
    <text evidence="2">The sequence shown here is derived from an EMBL/GenBank/DDBJ whole genome shotgun (WGS) entry which is preliminary data.</text>
</comment>
<feature type="region of interest" description="Disordered" evidence="1">
    <location>
        <begin position="247"/>
        <end position="354"/>
    </location>
</feature>
<dbReference type="AlphaFoldDB" id="A0AAI8VMN7"/>